<dbReference type="OrthoDB" id="3480256at2"/>
<organism evidence="2 3">
    <name type="scientific">Actinomadura bangladeshensis</name>
    <dbReference type="NCBI Taxonomy" id="453573"/>
    <lineage>
        <taxon>Bacteria</taxon>
        <taxon>Bacillati</taxon>
        <taxon>Actinomycetota</taxon>
        <taxon>Actinomycetes</taxon>
        <taxon>Streptosporangiales</taxon>
        <taxon>Thermomonosporaceae</taxon>
        <taxon>Actinomadura</taxon>
    </lineage>
</organism>
<evidence type="ECO:0000256" key="1">
    <source>
        <dbReference type="SAM" id="SignalP"/>
    </source>
</evidence>
<dbReference type="AlphaFoldDB" id="A0A4R4NX43"/>
<accession>A0A4R4NX43</accession>
<dbReference type="Proteomes" id="UP000295431">
    <property type="component" value="Unassembled WGS sequence"/>
</dbReference>
<evidence type="ECO:0000313" key="3">
    <source>
        <dbReference type="Proteomes" id="UP000295431"/>
    </source>
</evidence>
<dbReference type="RefSeq" id="WP_131942133.1">
    <property type="nucleotide sequence ID" value="NZ_BAAAMX010000004.1"/>
</dbReference>
<dbReference type="EMBL" id="SMJW01000120">
    <property type="protein sequence ID" value="TDC12677.1"/>
    <property type="molecule type" value="Genomic_DNA"/>
</dbReference>
<sequence>MRKIISKALTAGAVAATTVALVAVPASASGTWTINPAGGVSGFNTQNVGALDLTTHAVVSCNESSATGNVPVGGSGLAGAGIAELTDVTFSNNGGACPATGGILVTITTSASATNAWSFNADSYNSTTHVTTGTLTNISASIHGSDGCDATVGGPGGGTGTINGTYDNDDQTLRVSGNNLVVQTADAQCDPNLINVGDQIQLTGEYIVVTDSGPNLVVTSP</sequence>
<feature type="chain" id="PRO_5020362146" description="DUF5666 domain-containing protein" evidence="1">
    <location>
        <begin position="29"/>
        <end position="221"/>
    </location>
</feature>
<gene>
    <name evidence="2" type="ORF">E1284_22650</name>
</gene>
<keyword evidence="3" id="KW-1185">Reference proteome</keyword>
<comment type="caution">
    <text evidence="2">The sequence shown here is derived from an EMBL/GenBank/DDBJ whole genome shotgun (WGS) entry which is preliminary data.</text>
</comment>
<evidence type="ECO:0000313" key="2">
    <source>
        <dbReference type="EMBL" id="TDC12677.1"/>
    </source>
</evidence>
<reference evidence="2 3" key="1">
    <citation type="submission" date="2019-03" db="EMBL/GenBank/DDBJ databases">
        <title>Draft genome sequences of novel Actinobacteria.</title>
        <authorList>
            <person name="Sahin N."/>
            <person name="Ay H."/>
            <person name="Saygin H."/>
        </authorList>
    </citation>
    <scope>NUCLEOTIDE SEQUENCE [LARGE SCALE GENOMIC DNA]</scope>
    <source>
        <strain evidence="2 3">DSM 45347</strain>
    </source>
</reference>
<evidence type="ECO:0008006" key="4">
    <source>
        <dbReference type="Google" id="ProtNLM"/>
    </source>
</evidence>
<feature type="signal peptide" evidence="1">
    <location>
        <begin position="1"/>
        <end position="28"/>
    </location>
</feature>
<proteinExistence type="predicted"/>
<name>A0A4R4NX43_9ACTN</name>
<keyword evidence="1" id="KW-0732">Signal</keyword>
<protein>
    <recommendedName>
        <fullName evidence="4">DUF5666 domain-containing protein</fullName>
    </recommendedName>
</protein>